<keyword evidence="1" id="KW-0175">Coiled coil</keyword>
<name>A0ABR1WTT6_9PEZI</name>
<dbReference type="InterPro" id="IPR001763">
    <property type="entry name" value="Rhodanese-like_dom"/>
</dbReference>
<feature type="region of interest" description="Disordered" evidence="2">
    <location>
        <begin position="1"/>
        <end position="87"/>
    </location>
</feature>
<feature type="coiled-coil region" evidence="1">
    <location>
        <begin position="137"/>
        <end position="164"/>
    </location>
</feature>
<evidence type="ECO:0000259" key="3">
    <source>
        <dbReference type="PROSITE" id="PS50206"/>
    </source>
</evidence>
<evidence type="ECO:0000313" key="5">
    <source>
        <dbReference type="Proteomes" id="UP001480595"/>
    </source>
</evidence>
<proteinExistence type="predicted"/>
<evidence type="ECO:0000256" key="2">
    <source>
        <dbReference type="SAM" id="MobiDB-lite"/>
    </source>
</evidence>
<protein>
    <submittedName>
        <fullName evidence="4">Protein-tyrosine phosphatase</fullName>
    </submittedName>
</protein>
<dbReference type="InterPro" id="IPR036873">
    <property type="entry name" value="Rhodanese-like_dom_sf"/>
</dbReference>
<dbReference type="PROSITE" id="PS50206">
    <property type="entry name" value="RHODANESE_3"/>
    <property type="match status" value="1"/>
</dbReference>
<comment type="caution">
    <text evidence="4">The sequence shown here is derived from an EMBL/GenBank/DDBJ whole genome shotgun (WGS) entry which is preliminary data.</text>
</comment>
<dbReference type="EMBL" id="JAQQWL010000002">
    <property type="protein sequence ID" value="KAK8086583.1"/>
    <property type="molecule type" value="Genomic_DNA"/>
</dbReference>
<gene>
    <name evidence="4" type="ORF">PG994_001557</name>
</gene>
<organism evidence="4 5">
    <name type="scientific">Apiospora phragmitis</name>
    <dbReference type="NCBI Taxonomy" id="2905665"/>
    <lineage>
        <taxon>Eukaryota</taxon>
        <taxon>Fungi</taxon>
        <taxon>Dikarya</taxon>
        <taxon>Ascomycota</taxon>
        <taxon>Pezizomycotina</taxon>
        <taxon>Sordariomycetes</taxon>
        <taxon>Xylariomycetidae</taxon>
        <taxon>Amphisphaeriales</taxon>
        <taxon>Apiosporaceae</taxon>
        <taxon>Apiospora</taxon>
    </lineage>
</organism>
<dbReference type="Proteomes" id="UP001480595">
    <property type="component" value="Unassembled WGS sequence"/>
</dbReference>
<dbReference type="RefSeq" id="XP_066721107.1">
    <property type="nucleotide sequence ID" value="XM_066852966.1"/>
</dbReference>
<evidence type="ECO:0000256" key="1">
    <source>
        <dbReference type="SAM" id="Coils"/>
    </source>
</evidence>
<keyword evidence="5" id="KW-1185">Reference proteome</keyword>
<evidence type="ECO:0000313" key="4">
    <source>
        <dbReference type="EMBL" id="KAK8086583.1"/>
    </source>
</evidence>
<dbReference type="SUPFAM" id="SSF52821">
    <property type="entry name" value="Rhodanese/Cell cycle control phosphatase"/>
    <property type="match status" value="1"/>
</dbReference>
<dbReference type="Pfam" id="PF00581">
    <property type="entry name" value="Rhodanese"/>
    <property type="match status" value="1"/>
</dbReference>
<accession>A0ABR1WTT6</accession>
<dbReference type="GeneID" id="92086029"/>
<dbReference type="Gene3D" id="3.40.250.10">
    <property type="entry name" value="Rhodanese-like domain"/>
    <property type="match status" value="1"/>
</dbReference>
<sequence>MTSPRMPHSVGQPYPPTSKLSPAVPTDLRSPSPNYFGLNIDPAADPRDSAVLPRSTGARLPPQDRPSFPGLSHPRSETLPTALAGSDPSLIMPSQLKDIVENTPGGDYLLLDVRVSTNYAQSRIEGALNLCIPTTLLKRATFNLEKLQKTLQTEEDQEKFAQWREVKNLIIYDAASFEKRDALSAMNMFKKFAAESFSGMPIC</sequence>
<feature type="domain" description="Rhodanese" evidence="3">
    <location>
        <begin position="104"/>
        <end position="174"/>
    </location>
</feature>
<reference evidence="4 5" key="1">
    <citation type="submission" date="2023-01" db="EMBL/GenBank/DDBJ databases">
        <title>Analysis of 21 Apiospora genomes using comparative genomics revels a genus with tremendous synthesis potential of carbohydrate active enzymes and secondary metabolites.</title>
        <authorList>
            <person name="Sorensen T."/>
        </authorList>
    </citation>
    <scope>NUCLEOTIDE SEQUENCE [LARGE SCALE GENOMIC DNA]</scope>
    <source>
        <strain evidence="4 5">CBS 135458</strain>
    </source>
</reference>